<evidence type="ECO:0000313" key="1">
    <source>
        <dbReference type="EMBL" id="JAD58895.1"/>
    </source>
</evidence>
<proteinExistence type="predicted"/>
<organism evidence="1">
    <name type="scientific">Arundo donax</name>
    <name type="common">Giant reed</name>
    <name type="synonym">Donax arundinaceus</name>
    <dbReference type="NCBI Taxonomy" id="35708"/>
    <lineage>
        <taxon>Eukaryota</taxon>
        <taxon>Viridiplantae</taxon>
        <taxon>Streptophyta</taxon>
        <taxon>Embryophyta</taxon>
        <taxon>Tracheophyta</taxon>
        <taxon>Spermatophyta</taxon>
        <taxon>Magnoliopsida</taxon>
        <taxon>Liliopsida</taxon>
        <taxon>Poales</taxon>
        <taxon>Poaceae</taxon>
        <taxon>PACMAD clade</taxon>
        <taxon>Arundinoideae</taxon>
        <taxon>Arundineae</taxon>
        <taxon>Arundo</taxon>
    </lineage>
</organism>
<reference evidence="1" key="1">
    <citation type="submission" date="2014-09" db="EMBL/GenBank/DDBJ databases">
        <authorList>
            <person name="Magalhaes I.L.F."/>
            <person name="Oliveira U."/>
            <person name="Santos F.R."/>
            <person name="Vidigal T.H.D.A."/>
            <person name="Brescovit A.D."/>
            <person name="Santos A.J."/>
        </authorList>
    </citation>
    <scope>NUCLEOTIDE SEQUENCE</scope>
    <source>
        <tissue evidence="1">Shoot tissue taken approximately 20 cm above the soil surface</tissue>
    </source>
</reference>
<dbReference type="EMBL" id="GBRH01239000">
    <property type="protein sequence ID" value="JAD58895.1"/>
    <property type="molecule type" value="Transcribed_RNA"/>
</dbReference>
<name>A0A0A9BCD0_ARUDO</name>
<dbReference type="AlphaFoldDB" id="A0A0A9BCD0"/>
<reference evidence="1" key="2">
    <citation type="journal article" date="2015" name="Data Brief">
        <title>Shoot transcriptome of the giant reed, Arundo donax.</title>
        <authorList>
            <person name="Barrero R.A."/>
            <person name="Guerrero F.D."/>
            <person name="Moolhuijzen P."/>
            <person name="Goolsby J.A."/>
            <person name="Tidwell J."/>
            <person name="Bellgard S.E."/>
            <person name="Bellgard M.I."/>
        </authorList>
    </citation>
    <scope>NUCLEOTIDE SEQUENCE</scope>
    <source>
        <tissue evidence="1">Shoot tissue taken approximately 20 cm above the soil surface</tissue>
    </source>
</reference>
<sequence>MIQYWSVVDVSLCQNIKNATIACKQVSLGQSVRYPI</sequence>
<accession>A0A0A9BCD0</accession>
<protein>
    <submittedName>
        <fullName evidence="1">Uncharacterized protein</fullName>
    </submittedName>
</protein>